<feature type="compositionally biased region" description="Polar residues" evidence="1">
    <location>
        <begin position="285"/>
        <end position="301"/>
    </location>
</feature>
<feature type="compositionally biased region" description="Low complexity" evidence="1">
    <location>
        <begin position="121"/>
        <end position="157"/>
    </location>
</feature>
<evidence type="ECO:0000259" key="2">
    <source>
        <dbReference type="PROSITE" id="PS51912"/>
    </source>
</evidence>
<organism evidence="3 4">
    <name type="scientific">Hesseltinella vesiculosa</name>
    <dbReference type="NCBI Taxonomy" id="101127"/>
    <lineage>
        <taxon>Eukaryota</taxon>
        <taxon>Fungi</taxon>
        <taxon>Fungi incertae sedis</taxon>
        <taxon>Mucoromycota</taxon>
        <taxon>Mucoromycotina</taxon>
        <taxon>Mucoromycetes</taxon>
        <taxon>Mucorales</taxon>
        <taxon>Cunninghamellaceae</taxon>
        <taxon>Hesseltinella</taxon>
    </lineage>
</organism>
<dbReference type="PROSITE" id="PS51912">
    <property type="entry name" value="DMAP1_BIND"/>
    <property type="match status" value="1"/>
</dbReference>
<evidence type="ECO:0000313" key="3">
    <source>
        <dbReference type="EMBL" id="ORX53052.1"/>
    </source>
</evidence>
<proteinExistence type="predicted"/>
<accession>A0A1X2GGA1</accession>
<dbReference type="Proteomes" id="UP000242146">
    <property type="component" value="Unassembled WGS sequence"/>
</dbReference>
<dbReference type="InterPro" id="IPR010506">
    <property type="entry name" value="DMAP1-bd"/>
</dbReference>
<feature type="region of interest" description="Disordered" evidence="1">
    <location>
        <begin position="25"/>
        <end position="301"/>
    </location>
</feature>
<dbReference type="Pfam" id="PF06464">
    <property type="entry name" value="DMAP_binding"/>
    <property type="match status" value="1"/>
</dbReference>
<comment type="caution">
    <text evidence="3">The sequence shown here is derived from an EMBL/GenBank/DDBJ whole genome shotgun (WGS) entry which is preliminary data.</text>
</comment>
<feature type="compositionally biased region" description="Basic and acidic residues" evidence="1">
    <location>
        <begin position="25"/>
        <end position="51"/>
    </location>
</feature>
<feature type="compositionally biased region" description="Polar residues" evidence="1">
    <location>
        <begin position="108"/>
        <end position="120"/>
    </location>
</feature>
<feature type="domain" description="DMAP1-binding" evidence="2">
    <location>
        <begin position="3"/>
        <end position="132"/>
    </location>
</feature>
<dbReference type="AlphaFoldDB" id="A0A1X2GGA1"/>
<feature type="compositionally biased region" description="Low complexity" evidence="1">
    <location>
        <begin position="175"/>
        <end position="230"/>
    </location>
</feature>
<name>A0A1X2GGA1_9FUNG</name>
<dbReference type="OrthoDB" id="263283at2759"/>
<evidence type="ECO:0000256" key="1">
    <source>
        <dbReference type="SAM" id="MobiDB-lite"/>
    </source>
</evidence>
<dbReference type="EMBL" id="MCGT01000016">
    <property type="protein sequence ID" value="ORX53052.1"/>
    <property type="molecule type" value="Genomic_DNA"/>
</dbReference>
<sequence>MNNDQDFPAELLQKLDALKLELEDGDITEKGYEKKRANLLDRHTQDKRQQEQDALAELGPEPSAADVIDFLDYLPSPTHSPPKPQTGAQLMEQHHASSSSSSSSSSSTIAPRTSSIQASTPAPQHHYPQQQQHYQQASPQLQHQQQQQQQQAYYQQQGYSAADYPGQYYPTMNSPRPNRPAYAARPLPQANYSPQYYARPYQQPHPQQRPMQYHPQQQQQQPYSSSRPMYRTATTHHPPAPQRASAAPAGYYRSAPPMASQAYPVHGRSPTMDHRVPYGYAPNNGGISRSATQHSSGTRYA</sequence>
<evidence type="ECO:0000313" key="4">
    <source>
        <dbReference type="Proteomes" id="UP000242146"/>
    </source>
</evidence>
<dbReference type="SMART" id="SM01137">
    <property type="entry name" value="DMAP_binding"/>
    <property type="match status" value="1"/>
</dbReference>
<gene>
    <name evidence="3" type="ORF">DM01DRAFT_1336238</name>
</gene>
<protein>
    <recommendedName>
        <fullName evidence="2">DMAP1-binding domain-containing protein</fullName>
    </recommendedName>
</protein>
<feature type="compositionally biased region" description="Low complexity" evidence="1">
    <location>
        <begin position="97"/>
        <end position="107"/>
    </location>
</feature>
<keyword evidence="4" id="KW-1185">Reference proteome</keyword>
<dbReference type="STRING" id="101127.A0A1X2GGA1"/>
<reference evidence="3 4" key="1">
    <citation type="submission" date="2016-07" db="EMBL/GenBank/DDBJ databases">
        <title>Pervasive Adenine N6-methylation of Active Genes in Fungi.</title>
        <authorList>
            <consortium name="DOE Joint Genome Institute"/>
            <person name="Mondo S.J."/>
            <person name="Dannebaum R.O."/>
            <person name="Kuo R.C."/>
            <person name="Labutti K."/>
            <person name="Haridas S."/>
            <person name="Kuo A."/>
            <person name="Salamov A."/>
            <person name="Ahrendt S.R."/>
            <person name="Lipzen A."/>
            <person name="Sullivan W."/>
            <person name="Andreopoulos W.B."/>
            <person name="Clum A."/>
            <person name="Lindquist E."/>
            <person name="Daum C."/>
            <person name="Ramamoorthy G.K."/>
            <person name="Gryganskyi A."/>
            <person name="Culley D."/>
            <person name="Magnuson J.K."/>
            <person name="James T.Y."/>
            <person name="O'Malley M.A."/>
            <person name="Stajich J.E."/>
            <person name="Spatafora J.W."/>
            <person name="Visel A."/>
            <person name="Grigoriev I.V."/>
        </authorList>
    </citation>
    <scope>NUCLEOTIDE SEQUENCE [LARGE SCALE GENOMIC DNA]</scope>
    <source>
        <strain evidence="3 4">NRRL 3301</strain>
    </source>
</reference>